<dbReference type="Proteomes" id="UP000242519">
    <property type="component" value="Unassembled WGS sequence"/>
</dbReference>
<feature type="compositionally biased region" description="Basic and acidic residues" evidence="1">
    <location>
        <begin position="328"/>
        <end position="339"/>
    </location>
</feature>
<reference evidence="2 3" key="1">
    <citation type="submission" date="2017-04" db="EMBL/GenBank/DDBJ databases">
        <title>Draft genome sequence of Marssonina coronaria NL1: causal agent of apple blotch.</title>
        <authorList>
            <person name="Cheng Q."/>
        </authorList>
    </citation>
    <scope>NUCLEOTIDE SEQUENCE [LARGE SCALE GENOMIC DNA]</scope>
    <source>
        <strain evidence="2 3">NL1</strain>
    </source>
</reference>
<proteinExistence type="predicted"/>
<name>A0A218YV53_9HELO</name>
<organism evidence="2 3">
    <name type="scientific">Diplocarpon coronariae</name>
    <dbReference type="NCBI Taxonomy" id="2795749"/>
    <lineage>
        <taxon>Eukaryota</taxon>
        <taxon>Fungi</taxon>
        <taxon>Dikarya</taxon>
        <taxon>Ascomycota</taxon>
        <taxon>Pezizomycotina</taxon>
        <taxon>Leotiomycetes</taxon>
        <taxon>Helotiales</taxon>
        <taxon>Drepanopezizaceae</taxon>
        <taxon>Diplocarpon</taxon>
    </lineage>
</organism>
<feature type="compositionally biased region" description="Acidic residues" evidence="1">
    <location>
        <begin position="48"/>
        <end position="62"/>
    </location>
</feature>
<feature type="region of interest" description="Disordered" evidence="1">
    <location>
        <begin position="1"/>
        <end position="114"/>
    </location>
</feature>
<evidence type="ECO:0000256" key="1">
    <source>
        <dbReference type="SAM" id="MobiDB-lite"/>
    </source>
</evidence>
<evidence type="ECO:0000313" key="2">
    <source>
        <dbReference type="EMBL" id="OWO98681.1"/>
    </source>
</evidence>
<keyword evidence="3" id="KW-1185">Reference proteome</keyword>
<feature type="region of interest" description="Disordered" evidence="1">
    <location>
        <begin position="308"/>
        <end position="365"/>
    </location>
</feature>
<protein>
    <submittedName>
        <fullName evidence="2">Uncharacterized protein</fullName>
    </submittedName>
</protein>
<comment type="caution">
    <text evidence="2">The sequence shown here is derived from an EMBL/GenBank/DDBJ whole genome shotgun (WGS) entry which is preliminary data.</text>
</comment>
<feature type="compositionally biased region" description="Acidic residues" evidence="1">
    <location>
        <begin position="233"/>
        <end position="248"/>
    </location>
</feature>
<dbReference type="AlphaFoldDB" id="A0A218YV53"/>
<feature type="compositionally biased region" description="Acidic residues" evidence="1">
    <location>
        <begin position="314"/>
        <end position="327"/>
    </location>
</feature>
<gene>
    <name evidence="2" type="ORF">B2J93_5838</name>
</gene>
<feature type="region of interest" description="Disordered" evidence="1">
    <location>
        <begin position="169"/>
        <end position="288"/>
    </location>
</feature>
<dbReference type="OrthoDB" id="3539907at2759"/>
<sequence>MSRVTAPASPTAAADHDLTSTTGRGATGLDRERLVVSSAPIFVPGDQSESEDGAAGEDEGEGEASVGLPGPEEAAWEVGGSATCEGAGGRQSLREAFRTEGAGEGAGVDADTDETEVLEGGSILELDQSVLWTGAVDDRQDPTELAGRGEDVDDSKVLKSESNLEIIWRELPTQDEERDLRPAAGLGVSSDGSADRRQLTEMADQFHGSHGLEPNTPSNRIRNQAEFLPRMADDEEEGEEAEEAECEDLFQPNTGEESRSARAFPAALGEASGEHSGDDGDSNSPEDISRLEDLLPSFEARGGASQLLTTASAEESESDGEASDNDDEGSRALPDEPQSKQHNQNSDTVASDSRRRRRHPSALSHTNTETKWYQTLMTRIWVSDDLQFIYSPALKMMVPLPPSLFPRKKAVIELFLHLVKPVWFIKLSGDANWINPTITKHLWFDVFTQAESEQLLHTTFEKMHYDLVIRAIAITEEWGLKYNFPAVPETETQSRGARGVDQIAARAGMKIAFLNEASEATVDRWVKFLFGNIIQRGNLHRLLHSGPDDRYLVMEKMMTVTDFPYRDQIQWSFEKQFEMRRSGAEKFNDVMDQHLGGLFSDLSLNDK</sequence>
<dbReference type="InParanoid" id="A0A218YV53"/>
<accession>A0A218YV53</accession>
<feature type="compositionally biased region" description="Polar residues" evidence="1">
    <location>
        <begin position="340"/>
        <end position="351"/>
    </location>
</feature>
<feature type="region of interest" description="Disordered" evidence="1">
    <location>
        <begin position="134"/>
        <end position="156"/>
    </location>
</feature>
<evidence type="ECO:0000313" key="3">
    <source>
        <dbReference type="Proteomes" id="UP000242519"/>
    </source>
</evidence>
<feature type="compositionally biased region" description="Basic and acidic residues" evidence="1">
    <location>
        <begin position="136"/>
        <end position="156"/>
    </location>
</feature>
<dbReference type="EMBL" id="MZNU01000384">
    <property type="protein sequence ID" value="OWO98681.1"/>
    <property type="molecule type" value="Genomic_DNA"/>
</dbReference>